<dbReference type="EMBL" id="JBHSLL010000010">
    <property type="protein sequence ID" value="MFC5384763.1"/>
    <property type="molecule type" value="Genomic_DNA"/>
</dbReference>
<protein>
    <submittedName>
        <fullName evidence="2">Alpha/beta hydrolase</fullName>
    </submittedName>
</protein>
<evidence type="ECO:0000313" key="2">
    <source>
        <dbReference type="EMBL" id="MFC5384763.1"/>
    </source>
</evidence>
<dbReference type="Proteomes" id="UP001596016">
    <property type="component" value="Unassembled WGS sequence"/>
</dbReference>
<proteinExistence type="predicted"/>
<comment type="caution">
    <text evidence="2">The sequence shown here is derived from an EMBL/GenBank/DDBJ whole genome shotgun (WGS) entry which is preliminary data.</text>
</comment>
<name>A0ABW0GW88_9HYPH</name>
<dbReference type="SUPFAM" id="SSF53474">
    <property type="entry name" value="alpha/beta-Hydrolases"/>
    <property type="match status" value="1"/>
</dbReference>
<dbReference type="Gene3D" id="3.40.50.1820">
    <property type="entry name" value="alpha/beta hydrolase"/>
    <property type="match status" value="1"/>
</dbReference>
<dbReference type="InterPro" id="IPR000073">
    <property type="entry name" value="AB_hydrolase_1"/>
</dbReference>
<evidence type="ECO:0000313" key="3">
    <source>
        <dbReference type="Proteomes" id="UP001596016"/>
    </source>
</evidence>
<evidence type="ECO:0000259" key="1">
    <source>
        <dbReference type="Pfam" id="PF12697"/>
    </source>
</evidence>
<sequence>MKPETFTLEMNDGASIIARHYSKPGALRLFITHGNGFAVDGYRIFWEPLLADFDVVLYDMRNHGLNPSAGGDGHHYRQFSQDITTIYEGVTQRIGKAESIGIFHSMSSRSAMKNAVELGSPFDKLVLFDPPSVPPRGHALYEAMQSFEIKLINWATSRRDRFASPDELEAEYSAARASSKWLPQARADMAKAVLQPDPEGGFRLSCQRELEAVIYLQALSLDLWPSAEQLKVPALLVGADPDGDGAPPTGPANRALAQEGGYTYHGMKGTGHLLQIEQPERCRDVLYDFIAGR</sequence>
<dbReference type="Pfam" id="PF12697">
    <property type="entry name" value="Abhydrolase_6"/>
    <property type="match status" value="1"/>
</dbReference>
<dbReference type="InterPro" id="IPR029058">
    <property type="entry name" value="AB_hydrolase_fold"/>
</dbReference>
<keyword evidence="2" id="KW-0378">Hydrolase</keyword>
<reference evidence="3" key="1">
    <citation type="journal article" date="2019" name="Int. J. Syst. Evol. Microbiol.">
        <title>The Global Catalogue of Microorganisms (GCM) 10K type strain sequencing project: providing services to taxonomists for standard genome sequencing and annotation.</title>
        <authorList>
            <consortium name="The Broad Institute Genomics Platform"/>
            <consortium name="The Broad Institute Genome Sequencing Center for Infectious Disease"/>
            <person name="Wu L."/>
            <person name="Ma J."/>
        </authorList>
    </citation>
    <scope>NUCLEOTIDE SEQUENCE [LARGE SCALE GENOMIC DNA]</scope>
    <source>
        <strain evidence="3">CGMCC 4.1415</strain>
    </source>
</reference>
<accession>A0ABW0GW88</accession>
<dbReference type="GO" id="GO:0016787">
    <property type="term" value="F:hydrolase activity"/>
    <property type="evidence" value="ECO:0007669"/>
    <property type="project" value="UniProtKB-KW"/>
</dbReference>
<dbReference type="RefSeq" id="WP_378227613.1">
    <property type="nucleotide sequence ID" value="NZ_JBHSLL010000010.1"/>
</dbReference>
<organism evidence="2 3">
    <name type="scientific">Aquamicrobium segne</name>
    <dbReference type="NCBI Taxonomy" id="469547"/>
    <lineage>
        <taxon>Bacteria</taxon>
        <taxon>Pseudomonadati</taxon>
        <taxon>Pseudomonadota</taxon>
        <taxon>Alphaproteobacteria</taxon>
        <taxon>Hyphomicrobiales</taxon>
        <taxon>Phyllobacteriaceae</taxon>
        <taxon>Aquamicrobium</taxon>
    </lineage>
</organism>
<feature type="domain" description="AB hydrolase-1" evidence="1">
    <location>
        <begin position="31"/>
        <end position="284"/>
    </location>
</feature>
<gene>
    <name evidence="2" type="ORF">ACFPLB_02160</name>
</gene>
<keyword evidence="3" id="KW-1185">Reference proteome</keyword>